<dbReference type="InterPro" id="IPR011009">
    <property type="entry name" value="Kinase-like_dom_sf"/>
</dbReference>
<dbReference type="PANTHER" id="PTHR21064:SF6">
    <property type="entry name" value="AMINOGLYCOSIDE PHOSPHOTRANSFERASE DOMAIN-CONTAINING PROTEIN"/>
    <property type="match status" value="1"/>
</dbReference>
<reference evidence="3 4" key="1">
    <citation type="submission" date="2021-01" db="EMBL/GenBank/DDBJ databases">
        <title>Genomic Encyclopedia of Type Strains, Phase IV (KMG-IV): sequencing the most valuable type-strain genomes for metagenomic binning, comparative biology and taxonomic classification.</title>
        <authorList>
            <person name="Goeker M."/>
        </authorList>
    </citation>
    <scope>NUCLEOTIDE SEQUENCE [LARGE SCALE GENOMIC DNA]</scope>
    <source>
        <strain evidence="3 4">DSM 25879</strain>
    </source>
</reference>
<keyword evidence="3" id="KW-0418">Kinase</keyword>
<dbReference type="SUPFAM" id="SSF56112">
    <property type="entry name" value="Protein kinase-like (PK-like)"/>
    <property type="match status" value="1"/>
</dbReference>
<dbReference type="Proteomes" id="UP000737402">
    <property type="component" value="Unassembled WGS sequence"/>
</dbReference>
<name>A0ABS2P591_9BACI</name>
<dbReference type="InterPro" id="IPR002575">
    <property type="entry name" value="Aminoglycoside_PTrfase"/>
</dbReference>
<gene>
    <name evidence="3" type="ORF">JOC95_004037</name>
</gene>
<keyword evidence="4" id="KW-1185">Reference proteome</keyword>
<keyword evidence="3" id="KW-0808">Transferase</keyword>
<sequence length="331" mass="38929">MMKLSTMKKVADTVCEDWRSPVAVQIMKNWEYDEGELYYFRASANFVFLFKKEGQVYYLRFHEATEKPISQLESEMNVLHFLNDGPVKVAQPLLSKNDRYIEIVETDVGIFSAMVFEGIPGKQMETEELVEKQFYIWGRTLGMLHEKLKMLPLEYSSKRPSYTDHLHWIDSHLPKDDLPAREELSRIKEWASTLRKTQGNFGIIHFDFEVDNLRWNGDRIGAFDFDESAGYWYVADIVFALRDVLSNKEDIKKPQVRNFLSGYRSATKLDEDDLQQIDGFLRMHQLYTYTRIHRSADIPKSNDTPEWLSTLSGKLDIKLSFYRSRLCRLKN</sequence>
<dbReference type="GO" id="GO:0016301">
    <property type="term" value="F:kinase activity"/>
    <property type="evidence" value="ECO:0007669"/>
    <property type="project" value="UniProtKB-KW"/>
</dbReference>
<evidence type="ECO:0000313" key="4">
    <source>
        <dbReference type="Proteomes" id="UP000737402"/>
    </source>
</evidence>
<protein>
    <submittedName>
        <fullName evidence="3">Ser/Thr protein kinase RdoA (MazF antagonist)</fullName>
    </submittedName>
</protein>
<organism evidence="3 4">
    <name type="scientific">Sutcliffiella tianshenii</name>
    <dbReference type="NCBI Taxonomy" id="1463404"/>
    <lineage>
        <taxon>Bacteria</taxon>
        <taxon>Bacillati</taxon>
        <taxon>Bacillota</taxon>
        <taxon>Bacilli</taxon>
        <taxon>Bacillales</taxon>
        <taxon>Bacillaceae</taxon>
        <taxon>Sutcliffiella</taxon>
    </lineage>
</organism>
<dbReference type="PANTHER" id="PTHR21064">
    <property type="entry name" value="AMINOGLYCOSIDE PHOSPHOTRANSFERASE DOMAIN-CONTAINING PROTEIN-RELATED"/>
    <property type="match status" value="1"/>
</dbReference>
<feature type="domain" description="Aminoglycoside phosphotransferase" evidence="2">
    <location>
        <begin position="47"/>
        <end position="250"/>
    </location>
</feature>
<comment type="similarity">
    <text evidence="1">Belongs to the pseudomonas-type ThrB family.</text>
</comment>
<evidence type="ECO:0000259" key="2">
    <source>
        <dbReference type="Pfam" id="PF01636"/>
    </source>
</evidence>
<evidence type="ECO:0000313" key="3">
    <source>
        <dbReference type="EMBL" id="MBM7622126.1"/>
    </source>
</evidence>
<dbReference type="RefSeq" id="WP_204419455.1">
    <property type="nucleotide sequence ID" value="NZ_JAFBED010000014.1"/>
</dbReference>
<dbReference type="InterPro" id="IPR050249">
    <property type="entry name" value="Pseudomonas-type_ThrB"/>
</dbReference>
<dbReference type="EMBL" id="JAFBED010000014">
    <property type="protein sequence ID" value="MBM7622126.1"/>
    <property type="molecule type" value="Genomic_DNA"/>
</dbReference>
<evidence type="ECO:0000256" key="1">
    <source>
        <dbReference type="ARBA" id="ARBA00038240"/>
    </source>
</evidence>
<proteinExistence type="inferred from homology"/>
<dbReference type="Pfam" id="PF01636">
    <property type="entry name" value="APH"/>
    <property type="match status" value="1"/>
</dbReference>
<dbReference type="Gene3D" id="3.90.1200.10">
    <property type="match status" value="1"/>
</dbReference>
<accession>A0ABS2P591</accession>
<comment type="caution">
    <text evidence="3">The sequence shown here is derived from an EMBL/GenBank/DDBJ whole genome shotgun (WGS) entry which is preliminary data.</text>
</comment>